<organism evidence="1 2">
    <name type="scientific">Amedibacillus dolichus CAG:375</name>
    <dbReference type="NCBI Taxonomy" id="1263076"/>
    <lineage>
        <taxon>Bacteria</taxon>
        <taxon>Bacillati</taxon>
        <taxon>Bacillota</taxon>
        <taxon>Erysipelotrichia</taxon>
        <taxon>Erysipelotrichales</taxon>
        <taxon>Erysipelotrichaceae</taxon>
        <taxon>Amedibacillus</taxon>
    </lineage>
</organism>
<dbReference type="EMBL" id="CBIN010000067">
    <property type="protein sequence ID" value="CDE22284.1"/>
    <property type="molecule type" value="Genomic_DNA"/>
</dbReference>
<gene>
    <name evidence="1" type="ORF">BN631_00922</name>
</gene>
<proteinExistence type="predicted"/>
<evidence type="ECO:0000313" key="1">
    <source>
        <dbReference type="EMBL" id="CDE22284.1"/>
    </source>
</evidence>
<dbReference type="RefSeq" id="WP_022420306.1">
    <property type="nucleotide sequence ID" value="NZ_FR898571.1"/>
</dbReference>
<evidence type="ECO:0000313" key="2">
    <source>
        <dbReference type="Proteomes" id="UP000018093"/>
    </source>
</evidence>
<comment type="caution">
    <text evidence="1">The sequence shown here is derived from an EMBL/GenBank/DDBJ whole genome shotgun (WGS) entry which is preliminary data.</text>
</comment>
<dbReference type="Proteomes" id="UP000018093">
    <property type="component" value="Unassembled WGS sequence"/>
</dbReference>
<name>R7G4F9_9FIRM</name>
<reference evidence="1" key="1">
    <citation type="submission" date="2012-11" db="EMBL/GenBank/DDBJ databases">
        <title>Dependencies among metagenomic species, viruses, plasmids and units of genetic variation.</title>
        <authorList>
            <person name="Nielsen H.B."/>
            <person name="Almeida M."/>
            <person name="Juncker A.S."/>
            <person name="Rasmussen S."/>
            <person name="Li J."/>
            <person name="Sunagawa S."/>
            <person name="Plichta D."/>
            <person name="Gautier L."/>
            <person name="Le Chatelier E."/>
            <person name="Peletier E."/>
            <person name="Bonde I."/>
            <person name="Nielsen T."/>
            <person name="Manichanh C."/>
            <person name="Arumugam M."/>
            <person name="Batto J."/>
            <person name="Santos M.B.Q.D."/>
            <person name="Blom N."/>
            <person name="Borruel N."/>
            <person name="Burgdorf K.S."/>
            <person name="Boumezbeur F."/>
            <person name="Casellas F."/>
            <person name="Dore J."/>
            <person name="Guarner F."/>
            <person name="Hansen T."/>
            <person name="Hildebrand F."/>
            <person name="Kaas R.S."/>
            <person name="Kennedy S."/>
            <person name="Kristiansen K."/>
            <person name="Kultima J.R."/>
            <person name="Leonard P."/>
            <person name="Levenez F."/>
            <person name="Lund O."/>
            <person name="Moumen B."/>
            <person name="Le Paslier D."/>
            <person name="Pons N."/>
            <person name="Pedersen O."/>
            <person name="Prifti E."/>
            <person name="Qin J."/>
            <person name="Raes J."/>
            <person name="Tap J."/>
            <person name="Tims S."/>
            <person name="Ussery D.W."/>
            <person name="Yamada T."/>
            <person name="MetaHit consortium"/>
            <person name="Renault P."/>
            <person name="Sicheritz-Ponten T."/>
            <person name="Bork P."/>
            <person name="Wang J."/>
            <person name="Brunak S."/>
            <person name="Ehrlich S.D."/>
        </authorList>
    </citation>
    <scope>NUCLEOTIDE SEQUENCE [LARGE SCALE GENOMIC DNA]</scope>
</reference>
<dbReference type="AlphaFoldDB" id="R7G4F9"/>
<accession>R7G4F9</accession>
<sequence length="210" mass="25070">MKKVKSEKQILREKKKAQKETKKTIQSTLDWLHIQNVHEYHVELQYGKKQEIMMGVKIKPHTLFLENKAEQKRRIHLYRSALNRMNFDIWHGFVFNPVNLDSYLLNLVRQMMIESDVVIKEMLQDDIDKANAFVQQYRELEFFLMIKGKEGKKLEDQYRQLQSGLASAGFEYKPLTRLDFDNFIAYSMENTLINDYYFSRGVFEVEGEAQ</sequence>
<protein>
    <submittedName>
        <fullName evidence="1">Uncharacterized protein</fullName>
    </submittedName>
</protein>